<keyword evidence="11" id="KW-1185">Reference proteome</keyword>
<evidence type="ECO:0008006" key="12">
    <source>
        <dbReference type="Google" id="ProtNLM"/>
    </source>
</evidence>
<reference evidence="10 11" key="1">
    <citation type="submission" date="2019-07" db="EMBL/GenBank/DDBJ databases">
        <title>De Novo Assembly of kiwifruit Actinidia rufa.</title>
        <authorList>
            <person name="Sugita-Konishi S."/>
            <person name="Sato K."/>
            <person name="Mori E."/>
            <person name="Abe Y."/>
            <person name="Kisaki G."/>
            <person name="Hamano K."/>
            <person name="Suezawa K."/>
            <person name="Otani M."/>
            <person name="Fukuda T."/>
            <person name="Manabe T."/>
            <person name="Gomi K."/>
            <person name="Tabuchi M."/>
            <person name="Akimitsu K."/>
            <person name="Kataoka I."/>
        </authorList>
    </citation>
    <scope>NUCLEOTIDE SEQUENCE [LARGE SCALE GENOMIC DNA]</scope>
    <source>
        <strain evidence="11">cv. Fuchu</strain>
    </source>
</reference>
<evidence type="ECO:0000256" key="1">
    <source>
        <dbReference type="ARBA" id="ARBA00004128"/>
    </source>
</evidence>
<evidence type="ECO:0000313" key="10">
    <source>
        <dbReference type="EMBL" id="GFY83924.1"/>
    </source>
</evidence>
<evidence type="ECO:0000256" key="6">
    <source>
        <dbReference type="ARBA" id="ARBA00022989"/>
    </source>
</evidence>
<feature type="transmembrane region" description="Helical" evidence="9">
    <location>
        <begin position="203"/>
        <end position="222"/>
    </location>
</feature>
<gene>
    <name evidence="10" type="ORF">Acr_03g0006980</name>
</gene>
<keyword evidence="3" id="KW-0410">Iron transport</keyword>
<comment type="caution">
    <text evidence="10">The sequence shown here is derived from an EMBL/GenBank/DDBJ whole genome shotgun (WGS) entry which is preliminary data.</text>
</comment>
<keyword evidence="3" id="KW-0813">Transport</keyword>
<evidence type="ECO:0000256" key="5">
    <source>
        <dbReference type="ARBA" id="ARBA00022692"/>
    </source>
</evidence>
<dbReference type="EMBL" id="BJWL01000003">
    <property type="protein sequence ID" value="GFY83924.1"/>
    <property type="molecule type" value="Genomic_DNA"/>
</dbReference>
<accession>A0A7J0EBP5</accession>
<keyword evidence="6 9" id="KW-1133">Transmembrane helix</keyword>
<dbReference type="Pfam" id="PF01988">
    <property type="entry name" value="VIT1"/>
    <property type="match status" value="1"/>
</dbReference>
<keyword evidence="5 9" id="KW-0812">Transmembrane</keyword>
<evidence type="ECO:0000256" key="7">
    <source>
        <dbReference type="ARBA" id="ARBA00023136"/>
    </source>
</evidence>
<evidence type="ECO:0000256" key="9">
    <source>
        <dbReference type="SAM" id="Phobius"/>
    </source>
</evidence>
<dbReference type="GO" id="GO:0005774">
    <property type="term" value="C:vacuolar membrane"/>
    <property type="evidence" value="ECO:0007669"/>
    <property type="project" value="UniProtKB-SubCell"/>
</dbReference>
<comment type="catalytic activity">
    <reaction evidence="8">
        <text>Fe(2+)(in) = Fe(2+)(out)</text>
        <dbReference type="Rhea" id="RHEA:28486"/>
        <dbReference type="ChEBI" id="CHEBI:29033"/>
    </reaction>
    <physiologicalReaction direction="left-to-right" evidence="8">
        <dbReference type="Rhea" id="RHEA:28487"/>
    </physiologicalReaction>
</comment>
<dbReference type="AlphaFoldDB" id="A0A7J0EBP5"/>
<dbReference type="OrthoDB" id="1924921at2759"/>
<feature type="transmembrane region" description="Helical" evidence="9">
    <location>
        <begin position="258"/>
        <end position="282"/>
    </location>
</feature>
<evidence type="ECO:0000256" key="4">
    <source>
        <dbReference type="ARBA" id="ARBA00022554"/>
    </source>
</evidence>
<dbReference type="PANTHER" id="PTHR38937">
    <property type="entry name" value="MEMBRANE PROTEIN OF ER BODY-LIKE PROTEIN"/>
    <property type="match status" value="1"/>
</dbReference>
<dbReference type="GO" id="GO:0006826">
    <property type="term" value="P:iron ion transport"/>
    <property type="evidence" value="ECO:0007669"/>
    <property type="project" value="UniProtKB-KW"/>
</dbReference>
<proteinExistence type="inferred from homology"/>
<comment type="similarity">
    <text evidence="2">Belongs to the CCC1 family.</text>
</comment>
<feature type="transmembrane region" description="Helical" evidence="9">
    <location>
        <begin position="294"/>
        <end position="314"/>
    </location>
</feature>
<dbReference type="PANTHER" id="PTHR38937:SF2">
    <property type="entry name" value="MEMBRANE PROTEIN OF ER BODY-LIKE PROTEIN ISOFORM X1"/>
    <property type="match status" value="1"/>
</dbReference>
<keyword evidence="3" id="KW-0406">Ion transport</keyword>
<dbReference type="InterPro" id="IPR052843">
    <property type="entry name" value="ER_body_metal_sequester"/>
</dbReference>
<feature type="transmembrane region" description="Helical" evidence="9">
    <location>
        <begin position="178"/>
        <end position="197"/>
    </location>
</feature>
<evidence type="ECO:0000256" key="8">
    <source>
        <dbReference type="ARBA" id="ARBA00044464"/>
    </source>
</evidence>
<comment type="subcellular location">
    <subcellularLocation>
        <location evidence="1">Vacuole membrane</location>
        <topology evidence="1">Multi-pass membrane protein</topology>
    </subcellularLocation>
</comment>
<dbReference type="GO" id="GO:0005384">
    <property type="term" value="F:manganese ion transmembrane transporter activity"/>
    <property type="evidence" value="ECO:0007669"/>
    <property type="project" value="InterPro"/>
</dbReference>
<feature type="transmembrane region" description="Helical" evidence="9">
    <location>
        <begin position="326"/>
        <end position="344"/>
    </location>
</feature>
<keyword evidence="7 9" id="KW-0472">Membrane</keyword>
<evidence type="ECO:0000256" key="3">
    <source>
        <dbReference type="ARBA" id="ARBA00022496"/>
    </source>
</evidence>
<organism evidence="10 11">
    <name type="scientific">Actinidia rufa</name>
    <dbReference type="NCBI Taxonomy" id="165716"/>
    <lineage>
        <taxon>Eukaryota</taxon>
        <taxon>Viridiplantae</taxon>
        <taxon>Streptophyta</taxon>
        <taxon>Embryophyta</taxon>
        <taxon>Tracheophyta</taxon>
        <taxon>Spermatophyta</taxon>
        <taxon>Magnoliopsida</taxon>
        <taxon>eudicotyledons</taxon>
        <taxon>Gunneridae</taxon>
        <taxon>Pentapetalae</taxon>
        <taxon>asterids</taxon>
        <taxon>Ericales</taxon>
        <taxon>Actinidiaceae</taxon>
        <taxon>Actinidia</taxon>
    </lineage>
</organism>
<protein>
    <recommendedName>
        <fullName evidence="12">Vacuolar iron transporter (VIT) family protein</fullName>
    </recommendedName>
</protein>
<keyword evidence="4" id="KW-0926">Vacuole</keyword>
<name>A0A7J0EBP5_9ERIC</name>
<evidence type="ECO:0000313" key="11">
    <source>
        <dbReference type="Proteomes" id="UP000585474"/>
    </source>
</evidence>
<dbReference type="InterPro" id="IPR008217">
    <property type="entry name" value="Ccc1_fam"/>
</dbReference>
<dbReference type="GO" id="GO:0030026">
    <property type="term" value="P:intracellular manganese ion homeostasis"/>
    <property type="evidence" value="ECO:0007669"/>
    <property type="project" value="InterPro"/>
</dbReference>
<keyword evidence="3" id="KW-0408">Iron</keyword>
<sequence length="346" mass="36587">MGKNIGATLPARSIVEANNVDIKISEAAYSSGASQHAINGTKVGISMKEPIGQVNITKGSNDVLIKSNSEAANSSGAAQYAIISTKVDIRVEEPLKADKDAFSLSAQDALLLQDRQVNIDKVSMDTPARSQDTIIIVRDGSGQEAQGVIISAQETRPSTQTESAEAGGFRGLEIIKSMVYGGLIEAIASLGIVSSAAGADAATLNILALGVANLIGGLFLMLHNLWDLKNNHSSGASNQITEGAADRYKELLGRRENFLLHATVAVLSFLILGLLPPVVYGFSFRESDNRDFKLVTVAVASLLCIIILAIGKAYVQRPPKSYLKTIIYFVIMGFMASGISYAAGDI</sequence>
<dbReference type="Proteomes" id="UP000585474">
    <property type="component" value="Unassembled WGS sequence"/>
</dbReference>
<evidence type="ECO:0000256" key="2">
    <source>
        <dbReference type="ARBA" id="ARBA00007049"/>
    </source>
</evidence>